<dbReference type="AlphaFoldDB" id="A0AA41MYX0"/>
<evidence type="ECO:0000259" key="12">
    <source>
        <dbReference type="PROSITE" id="PS50262"/>
    </source>
</evidence>
<keyword evidence="2" id="KW-1003">Cell membrane</keyword>
<proteinExistence type="predicted"/>
<dbReference type="Gene3D" id="1.20.1070.10">
    <property type="entry name" value="Rhodopsin 7-helix transmembrane proteins"/>
    <property type="match status" value="1"/>
</dbReference>
<dbReference type="GO" id="GO:0005886">
    <property type="term" value="C:plasma membrane"/>
    <property type="evidence" value="ECO:0007669"/>
    <property type="project" value="UniProtKB-SubCell"/>
</dbReference>
<evidence type="ECO:0000256" key="2">
    <source>
        <dbReference type="ARBA" id="ARBA00022475"/>
    </source>
</evidence>
<evidence type="ECO:0000313" key="13">
    <source>
        <dbReference type="EMBL" id="MBZ3880568.1"/>
    </source>
</evidence>
<evidence type="ECO:0000256" key="11">
    <source>
        <dbReference type="SAM" id="Phobius"/>
    </source>
</evidence>
<gene>
    <name evidence="13" type="ORF">SUZIE_158590</name>
</gene>
<keyword evidence="6 11" id="KW-1133">Transmembrane helix</keyword>
<feature type="transmembrane region" description="Helical" evidence="11">
    <location>
        <begin position="23"/>
        <end position="41"/>
    </location>
</feature>
<dbReference type="GO" id="GO:0004984">
    <property type="term" value="F:olfactory receptor activity"/>
    <property type="evidence" value="ECO:0007669"/>
    <property type="project" value="InterPro"/>
</dbReference>
<dbReference type="Proteomes" id="UP001166674">
    <property type="component" value="Unassembled WGS sequence"/>
</dbReference>
<dbReference type="PROSITE" id="PS50262">
    <property type="entry name" value="G_PROTEIN_RECEP_F1_2"/>
    <property type="match status" value="1"/>
</dbReference>
<evidence type="ECO:0000256" key="10">
    <source>
        <dbReference type="ARBA" id="ARBA00023224"/>
    </source>
</evidence>
<comment type="caution">
    <text evidence="13">The sequence shown here is derived from an EMBL/GenBank/DDBJ whole genome shotgun (WGS) entry which is preliminary data.</text>
</comment>
<comment type="subcellular location">
    <subcellularLocation>
        <location evidence="1">Cell membrane</location>
        <topology evidence="1">Multi-pass membrane protein</topology>
    </subcellularLocation>
</comment>
<dbReference type="InterPro" id="IPR017452">
    <property type="entry name" value="GPCR_Rhodpsn_7TM"/>
</dbReference>
<dbReference type="InterPro" id="IPR050516">
    <property type="entry name" value="Olfactory_GPCR"/>
</dbReference>
<protein>
    <submittedName>
        <fullName evidence="13">Olfactory receptor 14C36</fullName>
    </submittedName>
</protein>
<dbReference type="EMBL" id="JAATJV010373427">
    <property type="protein sequence ID" value="MBZ3880568.1"/>
    <property type="molecule type" value="Genomic_DNA"/>
</dbReference>
<keyword evidence="4 11" id="KW-0812">Transmembrane</keyword>
<evidence type="ECO:0000256" key="8">
    <source>
        <dbReference type="ARBA" id="ARBA00023136"/>
    </source>
</evidence>
<organism evidence="13 14">
    <name type="scientific">Sciurus carolinensis</name>
    <name type="common">Eastern gray squirrel</name>
    <dbReference type="NCBI Taxonomy" id="30640"/>
    <lineage>
        <taxon>Eukaryota</taxon>
        <taxon>Metazoa</taxon>
        <taxon>Chordata</taxon>
        <taxon>Craniata</taxon>
        <taxon>Vertebrata</taxon>
        <taxon>Euteleostomi</taxon>
        <taxon>Mammalia</taxon>
        <taxon>Eutheria</taxon>
        <taxon>Euarchontoglires</taxon>
        <taxon>Glires</taxon>
        <taxon>Rodentia</taxon>
        <taxon>Sciuromorpha</taxon>
        <taxon>Sciuridae</taxon>
        <taxon>Sciurinae</taxon>
        <taxon>Sciurini</taxon>
        <taxon>Sciurus</taxon>
    </lineage>
</organism>
<keyword evidence="10" id="KW-0807">Transducer</keyword>
<reference evidence="13" key="1">
    <citation type="submission" date="2020-03" db="EMBL/GenBank/DDBJ databases">
        <title>Studies in the Genomics of Life Span.</title>
        <authorList>
            <person name="Glass D."/>
        </authorList>
    </citation>
    <scope>NUCLEOTIDE SEQUENCE</scope>
    <source>
        <strain evidence="13">SUZIE</strain>
        <tissue evidence="13">Muscle</tissue>
    </source>
</reference>
<keyword evidence="7" id="KW-0297">G-protein coupled receptor</keyword>
<accession>A0AA41MYX0</accession>
<dbReference type="PRINTS" id="PR00245">
    <property type="entry name" value="OLFACTORYR"/>
</dbReference>
<keyword evidence="3" id="KW-0716">Sensory transduction</keyword>
<dbReference type="InterPro" id="IPR000725">
    <property type="entry name" value="Olfact_rcpt"/>
</dbReference>
<feature type="transmembrane region" description="Helical" evidence="11">
    <location>
        <begin position="79"/>
        <end position="103"/>
    </location>
</feature>
<evidence type="ECO:0000256" key="3">
    <source>
        <dbReference type="ARBA" id="ARBA00022606"/>
    </source>
</evidence>
<feature type="domain" description="G-protein coupled receptors family 1 profile" evidence="12">
    <location>
        <begin position="1"/>
        <end position="157"/>
    </location>
</feature>
<keyword evidence="14" id="KW-1185">Reference proteome</keyword>
<keyword evidence="9 13" id="KW-0675">Receptor</keyword>
<evidence type="ECO:0000256" key="7">
    <source>
        <dbReference type="ARBA" id="ARBA00023040"/>
    </source>
</evidence>
<evidence type="ECO:0000256" key="1">
    <source>
        <dbReference type="ARBA" id="ARBA00004651"/>
    </source>
</evidence>
<evidence type="ECO:0000256" key="9">
    <source>
        <dbReference type="ARBA" id="ARBA00023170"/>
    </source>
</evidence>
<evidence type="ECO:0000256" key="5">
    <source>
        <dbReference type="ARBA" id="ARBA00022725"/>
    </source>
</evidence>
<dbReference type="PANTHER" id="PTHR26452">
    <property type="entry name" value="OLFACTORY RECEPTOR"/>
    <property type="match status" value="1"/>
</dbReference>
<dbReference type="SUPFAM" id="SSF81321">
    <property type="entry name" value="Family A G protein-coupled receptor-like"/>
    <property type="match status" value="1"/>
</dbReference>
<evidence type="ECO:0000256" key="4">
    <source>
        <dbReference type="ARBA" id="ARBA00022692"/>
    </source>
</evidence>
<dbReference type="Pfam" id="PF13853">
    <property type="entry name" value="7tm_4"/>
    <property type="match status" value="1"/>
</dbReference>
<keyword evidence="8 11" id="KW-0472">Membrane</keyword>
<keyword evidence="5" id="KW-0552">Olfaction</keyword>
<name>A0AA41MYX0_SCICA</name>
<evidence type="ECO:0000256" key="6">
    <source>
        <dbReference type="ARBA" id="ARBA00022989"/>
    </source>
</evidence>
<evidence type="ECO:0000313" key="14">
    <source>
        <dbReference type="Proteomes" id="UP001166674"/>
    </source>
</evidence>
<sequence>MAWDHYVTICQPLQYPIIMNPPLCVLMILASLLSGLVYESVHTQNTFQLSFSHSIVVLQFCDVPSVLRLSCSDTTVNKVLILVSALVFCGGCFIFIAMSYIGIFSTVLKYPNRAPGKAFLTCTPHILVVSAFLSSITDVYLRHSANSPPLTPWFLPS</sequence>
<dbReference type="GO" id="GO:0004930">
    <property type="term" value="F:G protein-coupled receptor activity"/>
    <property type="evidence" value="ECO:0007669"/>
    <property type="project" value="UniProtKB-KW"/>
</dbReference>